<evidence type="ECO:0000256" key="6">
    <source>
        <dbReference type="RuleBase" id="RU003560"/>
    </source>
</evidence>
<dbReference type="GO" id="GO:0008483">
    <property type="term" value="F:transaminase activity"/>
    <property type="evidence" value="ECO:0007669"/>
    <property type="project" value="UniProtKB-KW"/>
</dbReference>
<proteinExistence type="inferred from homology"/>
<dbReference type="InterPro" id="IPR015421">
    <property type="entry name" value="PyrdxlP-dep_Trfase_major"/>
</dbReference>
<reference evidence="8" key="1">
    <citation type="submission" date="2016-10" db="EMBL/GenBank/DDBJ databases">
        <authorList>
            <person name="Varghese N."/>
            <person name="Submissions S."/>
        </authorList>
    </citation>
    <scope>NUCLEOTIDE SEQUENCE [LARGE SCALE GENOMIC DNA]</scope>
    <source>
        <strain evidence="8">DSM 26921</strain>
    </source>
</reference>
<dbReference type="RefSeq" id="WP_090213030.1">
    <property type="nucleotide sequence ID" value="NZ_FOYO01000001.1"/>
</dbReference>
<dbReference type="InterPro" id="IPR005814">
    <property type="entry name" value="Aminotrans_3"/>
</dbReference>
<dbReference type="PROSITE" id="PS00600">
    <property type="entry name" value="AA_TRANSFER_CLASS_3"/>
    <property type="match status" value="1"/>
</dbReference>
<dbReference type="Gene3D" id="3.90.1150.10">
    <property type="entry name" value="Aspartate Aminotransferase, domain 1"/>
    <property type="match status" value="1"/>
</dbReference>
<dbReference type="Gene3D" id="3.40.640.10">
    <property type="entry name" value="Type I PLP-dependent aspartate aminotransferase-like (Major domain)"/>
    <property type="match status" value="1"/>
</dbReference>
<keyword evidence="5 6" id="KW-0663">Pyridoxal phosphate</keyword>
<dbReference type="FunFam" id="3.40.640.10:FF:000014">
    <property type="entry name" value="Adenosylmethionine-8-amino-7-oxononanoate aminotransferase, probable"/>
    <property type="match status" value="1"/>
</dbReference>
<dbReference type="PANTHER" id="PTHR43094">
    <property type="entry name" value="AMINOTRANSFERASE"/>
    <property type="match status" value="1"/>
</dbReference>
<dbReference type="OrthoDB" id="9801834at2"/>
<comment type="similarity">
    <text evidence="2 6">Belongs to the class-III pyridoxal-phosphate-dependent aminotransferase family.</text>
</comment>
<evidence type="ECO:0000313" key="8">
    <source>
        <dbReference type="Proteomes" id="UP000199658"/>
    </source>
</evidence>
<dbReference type="AlphaFoldDB" id="A0A1I6G507"/>
<protein>
    <recommendedName>
        <fullName evidence="9">Adenosylmethionine-8-amino-7-oxononanoate aminotransferase</fullName>
    </recommendedName>
</protein>
<organism evidence="7 8">
    <name type="scientific">Litoreibacter janthinus</name>
    <dbReference type="NCBI Taxonomy" id="670154"/>
    <lineage>
        <taxon>Bacteria</taxon>
        <taxon>Pseudomonadati</taxon>
        <taxon>Pseudomonadota</taxon>
        <taxon>Alphaproteobacteria</taxon>
        <taxon>Rhodobacterales</taxon>
        <taxon>Roseobacteraceae</taxon>
        <taxon>Litoreibacter</taxon>
    </lineage>
</organism>
<dbReference type="InterPro" id="IPR049704">
    <property type="entry name" value="Aminotrans_3_PPA_site"/>
</dbReference>
<evidence type="ECO:0000256" key="2">
    <source>
        <dbReference type="ARBA" id="ARBA00008954"/>
    </source>
</evidence>
<dbReference type="Proteomes" id="UP000199658">
    <property type="component" value="Unassembled WGS sequence"/>
</dbReference>
<evidence type="ECO:0000256" key="5">
    <source>
        <dbReference type="ARBA" id="ARBA00022898"/>
    </source>
</evidence>
<dbReference type="PIRSF" id="PIRSF000521">
    <property type="entry name" value="Transaminase_4ab_Lys_Orn"/>
    <property type="match status" value="1"/>
</dbReference>
<evidence type="ECO:0000256" key="4">
    <source>
        <dbReference type="ARBA" id="ARBA00022679"/>
    </source>
</evidence>
<comment type="cofactor">
    <cofactor evidence="1">
        <name>pyridoxal 5'-phosphate</name>
        <dbReference type="ChEBI" id="CHEBI:597326"/>
    </cofactor>
</comment>
<evidence type="ECO:0008006" key="9">
    <source>
        <dbReference type="Google" id="ProtNLM"/>
    </source>
</evidence>
<dbReference type="InterPro" id="IPR015424">
    <property type="entry name" value="PyrdxlP-dep_Trfase"/>
</dbReference>
<dbReference type="STRING" id="670154.SAMN04488002_0903"/>
<dbReference type="SUPFAM" id="SSF53383">
    <property type="entry name" value="PLP-dependent transferases"/>
    <property type="match status" value="1"/>
</dbReference>
<dbReference type="EMBL" id="FOYO01000001">
    <property type="protein sequence ID" value="SFR37221.1"/>
    <property type="molecule type" value="Genomic_DNA"/>
</dbReference>
<dbReference type="InterPro" id="IPR015422">
    <property type="entry name" value="PyrdxlP-dep_Trfase_small"/>
</dbReference>
<dbReference type="CDD" id="cd00610">
    <property type="entry name" value="OAT_like"/>
    <property type="match status" value="1"/>
</dbReference>
<evidence type="ECO:0000313" key="7">
    <source>
        <dbReference type="EMBL" id="SFR37221.1"/>
    </source>
</evidence>
<evidence type="ECO:0000256" key="3">
    <source>
        <dbReference type="ARBA" id="ARBA00022576"/>
    </source>
</evidence>
<evidence type="ECO:0000256" key="1">
    <source>
        <dbReference type="ARBA" id="ARBA00001933"/>
    </source>
</evidence>
<keyword evidence="8" id="KW-1185">Reference proteome</keyword>
<accession>A0A1I6G507</accession>
<keyword evidence="4" id="KW-0808">Transferase</keyword>
<dbReference type="PANTHER" id="PTHR43094:SF1">
    <property type="entry name" value="AMINOTRANSFERASE CLASS-III"/>
    <property type="match status" value="1"/>
</dbReference>
<dbReference type="Pfam" id="PF00202">
    <property type="entry name" value="Aminotran_3"/>
    <property type="match status" value="1"/>
</dbReference>
<dbReference type="GO" id="GO:0030170">
    <property type="term" value="F:pyridoxal phosphate binding"/>
    <property type="evidence" value="ECO:0007669"/>
    <property type="project" value="InterPro"/>
</dbReference>
<keyword evidence="3" id="KW-0032">Aminotransferase</keyword>
<gene>
    <name evidence="7" type="ORF">SAMN04488002_0903</name>
</gene>
<name>A0A1I6G507_9RHOB</name>
<sequence>MKDSNFLNENNARHMWHPMGHPGASQAHPPRIISSAQGSTITDMKGQTVVDGVGGLWCVNVGYSCEPIKKAIADQLQVLPYYSAFAGTSNEPAIELSYELREMFAPDGMGRAFFTSGGSDAVETSLRLARQYHKVRGEASRTKFLSLKKGYHGTHFGGASVNGNNRFRINYEPLLPGCFHIPSPYPYRNPFNETDPAKLAQLCAAAMIDEIEFQGANTIAAFIMEPIQGAGGVIVPDKSFMGLMRDICTRYGILMIADEVITGYGRTGDWSGSRHWGVQPDMMTMAKGITSGYFPFGACMVSEAVAEVFETGDPDMASIFHGYTYSAHPVGSAAALACIRETQRLKINENAAPRGDQLFAGLLALKDKYEIVGDVRGGHGLMAAIELVADPATKAAAKPGTLATVFNTAYDAGAMVRIGGNNLMMSPPLIITEAEVETVLSALDAGLAAVSG</sequence>
<dbReference type="NCBIfam" id="NF005683">
    <property type="entry name" value="PRK07481.1"/>
    <property type="match status" value="1"/>
</dbReference>